<dbReference type="Proteomes" id="UP000469559">
    <property type="component" value="Unassembled WGS sequence"/>
</dbReference>
<dbReference type="GO" id="GO:0055088">
    <property type="term" value="P:lipid homeostasis"/>
    <property type="evidence" value="ECO:0007669"/>
    <property type="project" value="InterPro"/>
</dbReference>
<feature type="transmembrane region" description="Helical" evidence="2">
    <location>
        <begin position="217"/>
        <end position="239"/>
    </location>
</feature>
<feature type="region of interest" description="Disordered" evidence="1">
    <location>
        <begin position="1"/>
        <end position="47"/>
    </location>
</feature>
<keyword evidence="2" id="KW-0472">Membrane</keyword>
<feature type="compositionally biased region" description="Polar residues" evidence="1">
    <location>
        <begin position="8"/>
        <end position="30"/>
    </location>
</feature>
<evidence type="ECO:0000313" key="4">
    <source>
        <dbReference type="EMBL" id="TVY21535.1"/>
    </source>
</evidence>
<organism evidence="4 5">
    <name type="scientific">Lachnellula arida</name>
    <dbReference type="NCBI Taxonomy" id="1316785"/>
    <lineage>
        <taxon>Eukaryota</taxon>
        <taxon>Fungi</taxon>
        <taxon>Dikarya</taxon>
        <taxon>Ascomycota</taxon>
        <taxon>Pezizomycotina</taxon>
        <taxon>Leotiomycetes</taxon>
        <taxon>Helotiales</taxon>
        <taxon>Lachnaceae</taxon>
        <taxon>Lachnellula</taxon>
    </lineage>
</organism>
<dbReference type="GO" id="GO:0005741">
    <property type="term" value="C:mitochondrial outer membrane"/>
    <property type="evidence" value="ECO:0007669"/>
    <property type="project" value="TreeGrafter"/>
</dbReference>
<keyword evidence="5" id="KW-1185">Reference proteome</keyword>
<sequence length="265" mass="28973">MEERRESTVSQETFISLQQLEPSPIESPSSDAGLEKQLPDLPSPPHSLGLSGSGHGVAYYQPYLLLTRPYYQSFPLEPLLITLPITTHILSGLALRIHRRNGNLKRYGAANLPISSRLQKRLKVWPAVSWASASGYILAPLVLTHAFVNRILPWVYEGGSSGVGLGYVAHGFARHPAIAWTGYVALVATASGHFVWGAARWNGWVEAGNEKKARRRWWVINGIAVALAGLWMAGGLRVVGKGGLSEGWIGKGYDMLYSKVPLVKL</sequence>
<evidence type="ECO:0000256" key="2">
    <source>
        <dbReference type="SAM" id="Phobius"/>
    </source>
</evidence>
<gene>
    <name evidence="4" type="ORF">LARI1_G000490</name>
</gene>
<dbReference type="PANTHER" id="PTHR38409:SF1">
    <property type="entry name" value="MITOCHONDRIAL ADAPTER PROTEIN MCP1"/>
    <property type="match status" value="1"/>
</dbReference>
<keyword evidence="2" id="KW-1133">Transmembrane helix</keyword>
<dbReference type="PANTHER" id="PTHR38409">
    <property type="entry name" value="MDM10-COMPLEMENTING PROTEIN 1"/>
    <property type="match status" value="1"/>
</dbReference>
<dbReference type="InterPro" id="IPR039960">
    <property type="entry name" value="MCP1"/>
</dbReference>
<dbReference type="InterPro" id="IPR012472">
    <property type="entry name" value="MCP1_TM"/>
</dbReference>
<evidence type="ECO:0000256" key="1">
    <source>
        <dbReference type="SAM" id="MobiDB-lite"/>
    </source>
</evidence>
<comment type="caution">
    <text evidence="4">The sequence shown here is derived from an EMBL/GenBank/DDBJ whole genome shotgun (WGS) entry which is preliminary data.</text>
</comment>
<dbReference type="AlphaFoldDB" id="A0A8T9BP24"/>
<dbReference type="GO" id="GO:0007005">
    <property type="term" value="P:mitochondrion organization"/>
    <property type="evidence" value="ECO:0007669"/>
    <property type="project" value="TreeGrafter"/>
</dbReference>
<name>A0A8T9BP24_9HELO</name>
<dbReference type="OrthoDB" id="10259513at2759"/>
<accession>A0A8T9BP24</accession>
<dbReference type="EMBL" id="QGMF01000013">
    <property type="protein sequence ID" value="TVY21535.1"/>
    <property type="molecule type" value="Genomic_DNA"/>
</dbReference>
<keyword evidence="2" id="KW-0812">Transmembrane</keyword>
<feature type="transmembrane region" description="Helical" evidence="2">
    <location>
        <begin position="177"/>
        <end position="196"/>
    </location>
</feature>
<reference evidence="4 5" key="1">
    <citation type="submission" date="2018-05" db="EMBL/GenBank/DDBJ databases">
        <title>Whole genome sequencing for identification of molecular markers to develop diagnostic detection tools for the regulated plant pathogen Lachnellula willkommii.</title>
        <authorList>
            <person name="Giroux E."/>
            <person name="Bilodeau G."/>
        </authorList>
    </citation>
    <scope>NUCLEOTIDE SEQUENCE [LARGE SCALE GENOMIC DNA]</scope>
    <source>
        <strain evidence="4 5">CBS 203.66</strain>
    </source>
</reference>
<dbReference type="Pfam" id="PF07950">
    <property type="entry name" value="MCP1_TM"/>
    <property type="match status" value="1"/>
</dbReference>
<evidence type="ECO:0000259" key="3">
    <source>
        <dbReference type="Pfam" id="PF07950"/>
    </source>
</evidence>
<protein>
    <recommendedName>
        <fullName evidence="3">Mitochondrial adapter protein MCP1 transmembrane domain-containing protein</fullName>
    </recommendedName>
</protein>
<evidence type="ECO:0000313" key="5">
    <source>
        <dbReference type="Proteomes" id="UP000469559"/>
    </source>
</evidence>
<proteinExistence type="predicted"/>
<feature type="domain" description="Mitochondrial adapter protein MCP1 transmembrane" evidence="3">
    <location>
        <begin position="140"/>
        <end position="243"/>
    </location>
</feature>
<feature type="transmembrane region" description="Helical" evidence="2">
    <location>
        <begin position="124"/>
        <end position="148"/>
    </location>
</feature>